<proteinExistence type="predicted"/>
<dbReference type="AlphaFoldDB" id="A0A2S9J8N0"/>
<evidence type="ECO:0000256" key="3">
    <source>
        <dbReference type="ARBA" id="ARBA00023004"/>
    </source>
</evidence>
<dbReference type="EMBL" id="PVBQ01000001">
    <property type="protein sequence ID" value="PRD49121.1"/>
    <property type="molecule type" value="Genomic_DNA"/>
</dbReference>
<evidence type="ECO:0000313" key="8">
    <source>
        <dbReference type="EMBL" id="PRD49121.1"/>
    </source>
</evidence>
<evidence type="ECO:0000256" key="2">
    <source>
        <dbReference type="ARBA" id="ARBA00022723"/>
    </source>
</evidence>
<evidence type="ECO:0000256" key="5">
    <source>
        <dbReference type="SAM" id="MobiDB-lite"/>
    </source>
</evidence>
<sequence length="216" mass="23859">MKENMLAMNKKNFLGSVCAAFALAAVVSSCGDGKTRSTGWEFSRNMYDPIAYNPDQPNNNFKNGITAQLPPENTTPIGFERFEFDNSIEEYERAGRELSNPLAITEANLAKGDALYHTYCAVCHGKDGKGDGPITQDRSVEDSRGSRQLENFPPPPSYQKSDGANSSRGGAMSELTAGKIYHTIYYGHNSMGSHASQLSPEERWQVVMYVQELQKK</sequence>
<dbReference type="PROSITE" id="PS51007">
    <property type="entry name" value="CYTC"/>
    <property type="match status" value="1"/>
</dbReference>
<feature type="compositionally biased region" description="Polar residues" evidence="5">
    <location>
        <begin position="158"/>
        <end position="168"/>
    </location>
</feature>
<dbReference type="PROSITE" id="PS51257">
    <property type="entry name" value="PROKAR_LIPOPROTEIN"/>
    <property type="match status" value="1"/>
</dbReference>
<evidence type="ECO:0000256" key="6">
    <source>
        <dbReference type="SAM" id="SignalP"/>
    </source>
</evidence>
<reference evidence="8 9" key="1">
    <citation type="submission" date="2018-02" db="EMBL/GenBank/DDBJ databases">
        <title>The draft genome of Sphingobacterium sp. 5JN-11.</title>
        <authorList>
            <person name="Liu L."/>
            <person name="Li L."/>
            <person name="Liang L."/>
            <person name="Zhang X."/>
            <person name="Wang T."/>
        </authorList>
    </citation>
    <scope>NUCLEOTIDE SEQUENCE [LARGE SCALE GENOMIC DNA]</scope>
    <source>
        <strain evidence="8 9">5JN-11</strain>
    </source>
</reference>
<dbReference type="GO" id="GO:0020037">
    <property type="term" value="F:heme binding"/>
    <property type="evidence" value="ECO:0007669"/>
    <property type="project" value="InterPro"/>
</dbReference>
<evidence type="ECO:0000256" key="1">
    <source>
        <dbReference type="ARBA" id="ARBA00022617"/>
    </source>
</evidence>
<dbReference type="InterPro" id="IPR009056">
    <property type="entry name" value="Cyt_c-like_dom"/>
</dbReference>
<feature type="chain" id="PRO_5015547283" evidence="6">
    <location>
        <begin position="25"/>
        <end position="216"/>
    </location>
</feature>
<dbReference type="Proteomes" id="UP000239711">
    <property type="component" value="Unassembled WGS sequence"/>
</dbReference>
<dbReference type="GO" id="GO:0009055">
    <property type="term" value="F:electron transfer activity"/>
    <property type="evidence" value="ECO:0007669"/>
    <property type="project" value="InterPro"/>
</dbReference>
<dbReference type="PANTHER" id="PTHR40394:SF2">
    <property type="entry name" value="QUINOL:CYTOCHROME C OXIDOREDUCTASE MEMBRANE PROTEIN"/>
    <property type="match status" value="1"/>
</dbReference>
<feature type="compositionally biased region" description="Basic and acidic residues" evidence="5">
    <location>
        <begin position="138"/>
        <end position="147"/>
    </location>
</feature>
<protein>
    <submittedName>
        <fullName evidence="8">Cytochrome C</fullName>
    </submittedName>
</protein>
<gene>
    <name evidence="8" type="ORF">C5745_00275</name>
</gene>
<dbReference type="PANTHER" id="PTHR40394">
    <property type="entry name" value="LIPOPROTEIN-RELATED"/>
    <property type="match status" value="1"/>
</dbReference>
<feature type="region of interest" description="Disordered" evidence="5">
    <location>
        <begin position="127"/>
        <end position="171"/>
    </location>
</feature>
<dbReference type="SUPFAM" id="SSF46626">
    <property type="entry name" value="Cytochrome c"/>
    <property type="match status" value="1"/>
</dbReference>
<organism evidence="8 9">
    <name type="scientific">Sphingobacterium haloxyli</name>
    <dbReference type="NCBI Taxonomy" id="2100533"/>
    <lineage>
        <taxon>Bacteria</taxon>
        <taxon>Pseudomonadati</taxon>
        <taxon>Bacteroidota</taxon>
        <taxon>Sphingobacteriia</taxon>
        <taxon>Sphingobacteriales</taxon>
        <taxon>Sphingobacteriaceae</taxon>
        <taxon>Sphingobacterium</taxon>
    </lineage>
</organism>
<accession>A0A2S9J8N0</accession>
<dbReference type="Pfam" id="PF00034">
    <property type="entry name" value="Cytochrom_C"/>
    <property type="match status" value="1"/>
</dbReference>
<feature type="domain" description="Cytochrome c" evidence="7">
    <location>
        <begin position="107"/>
        <end position="214"/>
    </location>
</feature>
<dbReference type="Gene3D" id="1.10.760.10">
    <property type="entry name" value="Cytochrome c-like domain"/>
    <property type="match status" value="1"/>
</dbReference>
<feature type="signal peptide" evidence="6">
    <location>
        <begin position="1"/>
        <end position="24"/>
    </location>
</feature>
<evidence type="ECO:0000313" key="9">
    <source>
        <dbReference type="Proteomes" id="UP000239711"/>
    </source>
</evidence>
<keyword evidence="9" id="KW-1185">Reference proteome</keyword>
<keyword evidence="6" id="KW-0732">Signal</keyword>
<dbReference type="OrthoDB" id="9796771at2"/>
<keyword evidence="1 4" id="KW-0349">Heme</keyword>
<keyword evidence="2 4" id="KW-0479">Metal-binding</keyword>
<evidence type="ECO:0000256" key="4">
    <source>
        <dbReference type="PROSITE-ProRule" id="PRU00433"/>
    </source>
</evidence>
<comment type="caution">
    <text evidence="8">The sequence shown here is derived from an EMBL/GenBank/DDBJ whole genome shotgun (WGS) entry which is preliminary data.</text>
</comment>
<keyword evidence="3 4" id="KW-0408">Iron</keyword>
<evidence type="ECO:0000259" key="7">
    <source>
        <dbReference type="PROSITE" id="PS51007"/>
    </source>
</evidence>
<dbReference type="InterPro" id="IPR036909">
    <property type="entry name" value="Cyt_c-like_dom_sf"/>
</dbReference>
<name>A0A2S9J8N0_9SPHI</name>
<dbReference type="GO" id="GO:0046872">
    <property type="term" value="F:metal ion binding"/>
    <property type="evidence" value="ECO:0007669"/>
    <property type="project" value="UniProtKB-KW"/>
</dbReference>